<dbReference type="AlphaFoldDB" id="A0A9Q4KQF4"/>
<feature type="transmembrane region" description="Helical" evidence="1">
    <location>
        <begin position="132"/>
        <end position="149"/>
    </location>
</feature>
<keyword evidence="1" id="KW-0812">Transmembrane</keyword>
<sequence>MERMTEGLDREYAIWVNRDELGEKKEIHLEGKRITFKIPEQIEGHAVLRLKGLGFRNGSKKGDLFVRISLMEEDRGSEGSPFYSKWHGSSFGGGSGPLPWMNRSQVREEGGEQNHCITPNKAVKDPMQMRRAGYLISGAGLVLIAGGIFGILPISAWIGISLVVLGVYLVSFA</sequence>
<name>A0A9Q4KQF4_9EURY</name>
<dbReference type="Gene3D" id="2.60.260.20">
    <property type="entry name" value="Urease metallochaperone UreE, N-terminal domain"/>
    <property type="match status" value="1"/>
</dbReference>
<reference evidence="2" key="1">
    <citation type="submission" date="2022-01" db="EMBL/GenBank/DDBJ databases">
        <title>Draft genome of Methanogenium marinum DSM 15558.</title>
        <authorList>
            <person name="Chen S.-C."/>
            <person name="You Y.-T."/>
        </authorList>
    </citation>
    <scope>NUCLEOTIDE SEQUENCE</scope>
    <source>
        <strain evidence="2">DSM 15558</strain>
    </source>
</reference>
<keyword evidence="1" id="KW-0472">Membrane</keyword>
<proteinExistence type="predicted"/>
<protein>
    <recommendedName>
        <fullName evidence="4">Chaperone DnaJ C-terminal domain-containing protein</fullName>
    </recommendedName>
</protein>
<accession>A0A9Q4KQF4</accession>
<dbReference type="Proteomes" id="UP001143747">
    <property type="component" value="Unassembled WGS sequence"/>
</dbReference>
<dbReference type="EMBL" id="JAKELO010000002">
    <property type="protein sequence ID" value="MDE4908420.1"/>
    <property type="molecule type" value="Genomic_DNA"/>
</dbReference>
<evidence type="ECO:0008006" key="4">
    <source>
        <dbReference type="Google" id="ProtNLM"/>
    </source>
</evidence>
<comment type="caution">
    <text evidence="2">The sequence shown here is derived from an EMBL/GenBank/DDBJ whole genome shotgun (WGS) entry which is preliminary data.</text>
</comment>
<evidence type="ECO:0000256" key="1">
    <source>
        <dbReference type="SAM" id="Phobius"/>
    </source>
</evidence>
<feature type="transmembrane region" description="Helical" evidence="1">
    <location>
        <begin position="155"/>
        <end position="172"/>
    </location>
</feature>
<keyword evidence="3" id="KW-1185">Reference proteome</keyword>
<dbReference type="GO" id="GO:0006457">
    <property type="term" value="P:protein folding"/>
    <property type="evidence" value="ECO:0007669"/>
    <property type="project" value="InterPro"/>
</dbReference>
<keyword evidence="1" id="KW-1133">Transmembrane helix</keyword>
<dbReference type="SUPFAM" id="SSF49493">
    <property type="entry name" value="HSP40/DnaJ peptide-binding domain"/>
    <property type="match status" value="1"/>
</dbReference>
<dbReference type="GO" id="GO:0051082">
    <property type="term" value="F:unfolded protein binding"/>
    <property type="evidence" value="ECO:0007669"/>
    <property type="project" value="InterPro"/>
</dbReference>
<dbReference type="InterPro" id="IPR008971">
    <property type="entry name" value="HSP40/DnaJ_pept-bd"/>
</dbReference>
<gene>
    <name evidence="2" type="ORF">L0665_07315</name>
</gene>
<evidence type="ECO:0000313" key="3">
    <source>
        <dbReference type="Proteomes" id="UP001143747"/>
    </source>
</evidence>
<dbReference type="RefSeq" id="WP_274925048.1">
    <property type="nucleotide sequence ID" value="NZ_JAKELO010000002.1"/>
</dbReference>
<organism evidence="2 3">
    <name type="scientific">Methanogenium marinum</name>
    <dbReference type="NCBI Taxonomy" id="348610"/>
    <lineage>
        <taxon>Archaea</taxon>
        <taxon>Methanobacteriati</taxon>
        <taxon>Methanobacteriota</taxon>
        <taxon>Stenosarchaea group</taxon>
        <taxon>Methanomicrobia</taxon>
        <taxon>Methanomicrobiales</taxon>
        <taxon>Methanomicrobiaceae</taxon>
        <taxon>Methanogenium</taxon>
    </lineage>
</organism>
<evidence type="ECO:0000313" key="2">
    <source>
        <dbReference type="EMBL" id="MDE4908420.1"/>
    </source>
</evidence>